<comment type="caution">
    <text evidence="2">The sequence shown here is derived from an EMBL/GenBank/DDBJ whole genome shotgun (WGS) entry which is preliminary data.</text>
</comment>
<organism evidence="2 3">
    <name type="scientific">Actinomadura adrarensis</name>
    <dbReference type="NCBI Taxonomy" id="1819600"/>
    <lineage>
        <taxon>Bacteria</taxon>
        <taxon>Bacillati</taxon>
        <taxon>Actinomycetota</taxon>
        <taxon>Actinomycetes</taxon>
        <taxon>Streptosporangiales</taxon>
        <taxon>Thermomonosporaceae</taxon>
        <taxon>Actinomadura</taxon>
    </lineage>
</organism>
<sequence length="254" mass="27711">MEQFRALLVVDAERFSAHPDVKLPDLHMEIRHALAEACHASGGGLGEAWENARFMESTGDGVLAVLPHELSAALIDPFPRRLQDVLHDAAPGFRSRELRLRLRVALHVGLVDDERPDAPGISTATIDVNRLLDSDPLRDALKHSDPRVTFAAFMLSEDIFRHHVLGGRTGMRESQFTEVAVKVKQYSRPAYLYVPVPSTGHPELRDRSTAPKPAQGASAPRPDRETVSGITISGDGAQAAIGNTVGGDLRQQRS</sequence>
<evidence type="ECO:0000256" key="1">
    <source>
        <dbReference type="SAM" id="MobiDB-lite"/>
    </source>
</evidence>
<evidence type="ECO:0000313" key="3">
    <source>
        <dbReference type="Proteomes" id="UP001597083"/>
    </source>
</evidence>
<accession>A0ABW3CS48</accession>
<evidence type="ECO:0000313" key="2">
    <source>
        <dbReference type="EMBL" id="MFD0856306.1"/>
    </source>
</evidence>
<reference evidence="3" key="1">
    <citation type="journal article" date="2019" name="Int. J. Syst. Evol. Microbiol.">
        <title>The Global Catalogue of Microorganisms (GCM) 10K type strain sequencing project: providing services to taxonomists for standard genome sequencing and annotation.</title>
        <authorList>
            <consortium name="The Broad Institute Genomics Platform"/>
            <consortium name="The Broad Institute Genome Sequencing Center for Infectious Disease"/>
            <person name="Wu L."/>
            <person name="Ma J."/>
        </authorList>
    </citation>
    <scope>NUCLEOTIDE SEQUENCE [LARGE SCALE GENOMIC DNA]</scope>
    <source>
        <strain evidence="3">JCM 31696</strain>
    </source>
</reference>
<gene>
    <name evidence="2" type="ORF">ACFQ07_28965</name>
</gene>
<keyword evidence="3" id="KW-1185">Reference proteome</keyword>
<dbReference type="EMBL" id="JBHTIR010004058">
    <property type="protein sequence ID" value="MFD0856306.1"/>
    <property type="molecule type" value="Genomic_DNA"/>
</dbReference>
<dbReference type="Proteomes" id="UP001597083">
    <property type="component" value="Unassembled WGS sequence"/>
</dbReference>
<feature type="region of interest" description="Disordered" evidence="1">
    <location>
        <begin position="195"/>
        <end position="254"/>
    </location>
</feature>
<proteinExistence type="predicted"/>
<protein>
    <submittedName>
        <fullName evidence="2">Uncharacterized protein</fullName>
    </submittedName>
</protein>
<name>A0ABW3CS48_9ACTN</name>